<evidence type="ECO:0000256" key="1">
    <source>
        <dbReference type="SAM" id="MobiDB-lite"/>
    </source>
</evidence>
<evidence type="ECO:0000313" key="2">
    <source>
        <dbReference type="EMBL" id="KAK8068257.1"/>
    </source>
</evidence>
<comment type="caution">
    <text evidence="2">The sequence shown here is derived from an EMBL/GenBank/DDBJ whole genome shotgun (WGS) entry which is preliminary data.</text>
</comment>
<dbReference type="EMBL" id="JAQQWM010000004">
    <property type="protein sequence ID" value="KAK8068257.1"/>
    <property type="molecule type" value="Genomic_DNA"/>
</dbReference>
<gene>
    <name evidence="2" type="ORF">PG996_007369</name>
</gene>
<feature type="compositionally biased region" description="Polar residues" evidence="1">
    <location>
        <begin position="200"/>
        <end position="209"/>
    </location>
</feature>
<dbReference type="Proteomes" id="UP001446871">
    <property type="component" value="Unassembled WGS sequence"/>
</dbReference>
<evidence type="ECO:0000313" key="3">
    <source>
        <dbReference type="Proteomes" id="UP001446871"/>
    </source>
</evidence>
<protein>
    <submittedName>
        <fullName evidence="2">Uncharacterized protein</fullName>
    </submittedName>
</protein>
<feature type="region of interest" description="Disordered" evidence="1">
    <location>
        <begin position="129"/>
        <end position="251"/>
    </location>
</feature>
<organism evidence="2 3">
    <name type="scientific">Apiospora saccharicola</name>
    <dbReference type="NCBI Taxonomy" id="335842"/>
    <lineage>
        <taxon>Eukaryota</taxon>
        <taxon>Fungi</taxon>
        <taxon>Dikarya</taxon>
        <taxon>Ascomycota</taxon>
        <taxon>Pezizomycotina</taxon>
        <taxon>Sordariomycetes</taxon>
        <taxon>Xylariomycetidae</taxon>
        <taxon>Amphisphaeriales</taxon>
        <taxon>Apiosporaceae</taxon>
        <taxon>Apiospora</taxon>
    </lineage>
</organism>
<keyword evidence="3" id="KW-1185">Reference proteome</keyword>
<accession>A0ABR1VBH6</accession>
<reference evidence="2 3" key="1">
    <citation type="submission" date="2023-01" db="EMBL/GenBank/DDBJ databases">
        <title>Analysis of 21 Apiospora genomes using comparative genomics revels a genus with tremendous synthesis potential of carbohydrate active enzymes and secondary metabolites.</title>
        <authorList>
            <person name="Sorensen T."/>
        </authorList>
    </citation>
    <scope>NUCLEOTIDE SEQUENCE [LARGE SCALE GENOMIC DNA]</scope>
    <source>
        <strain evidence="2 3">CBS 83171</strain>
    </source>
</reference>
<sequence>MPNPWPQECTAQAFAWLDHCIDTDTIFADTAVDRLNSTTDKKHFSSWSQVWLHMANYAKRQVDDQTSPAIRAKLDVKSRKICMDHLLNEGSSIVPNLTGDTPMANLIAGIKASLASPNDVGDARVKIEEDGDDIDDDVNMGSDESDNDQSTIVLSSQSEFVGDGSQESSDDASPSTSRNLRKKRPQSSTAELPPPKRARLTTQILQSQDLGEDELSIETPSHEGFVRRSLRPIPPEKAPQSRRSIEPQQELPHSVVKTALEPTRDARIQDLPEQGDEQNLRTFLIDSPPPRQVHAQGLEHHEQDPVFHRTGTIPETPQGVPPAEQDPKSHQVNIQASSTMVPGSRYVQSQNHGAGAHTQHPLVEENARLWEMFTQEKNEKLAAKEMNSTFRMILSSPANHEQLLRTRYLKVCDRVKSRDKMNDDLREVERGLPSVRDGHLSSRFNDLQLAIQDACDGFSLLDLKQTLTASGNDVTRDKKIELLSQTAFSHGSRALNMSRGKDEDVDFSRGLVTAHIFHFVFESDFPSRYTGHDSSAMAAAYRKICFEQEGAKALYTKERVAYQSYLEEKHVWHLQDNTPFHDLVRTKAELLAREVAGLLAPLSMPTNVVADCLSPIYVDALKLKADMAMSNKTYTARFVWPGEKIEPESMVLENRFDRPDAGEVKQCVFPIIYAKPPRHELDDAMTELSECLINYKNFAVSEHQYGRRSWADGETTLSKGVMIL</sequence>
<feature type="compositionally biased region" description="Polar residues" evidence="1">
    <location>
        <begin position="148"/>
        <end position="178"/>
    </location>
</feature>
<name>A0ABR1VBH6_9PEZI</name>
<feature type="compositionally biased region" description="Acidic residues" evidence="1">
    <location>
        <begin position="129"/>
        <end position="147"/>
    </location>
</feature>
<proteinExistence type="predicted"/>